<dbReference type="GO" id="GO:0051999">
    <property type="term" value="P:mannosyl-inositol phosphorylceramide biosynthetic process"/>
    <property type="evidence" value="ECO:0007669"/>
    <property type="project" value="TreeGrafter"/>
</dbReference>
<dbReference type="Pfam" id="PF04488">
    <property type="entry name" value="Gly_transf_sug"/>
    <property type="match status" value="1"/>
</dbReference>
<proteinExistence type="predicted"/>
<dbReference type="AlphaFoldDB" id="A0A0J9EWG6"/>
<dbReference type="GO" id="GO:0000030">
    <property type="term" value="F:mannosyltransferase activity"/>
    <property type="evidence" value="ECO:0007669"/>
    <property type="project" value="TreeGrafter"/>
</dbReference>
<dbReference type="InterPro" id="IPR051706">
    <property type="entry name" value="Glycosyltransferase_domain"/>
</dbReference>
<evidence type="ECO:0000313" key="2">
    <source>
        <dbReference type="EMBL" id="KMW20215.1"/>
    </source>
</evidence>
<dbReference type="PANTHER" id="PTHR32385">
    <property type="entry name" value="MANNOSYL PHOSPHORYLINOSITOL CERAMIDE SYNTHASE"/>
    <property type="match status" value="1"/>
</dbReference>
<dbReference type="Proteomes" id="UP000037392">
    <property type="component" value="Unassembled WGS sequence"/>
</dbReference>
<dbReference type="EMBL" id="ADLK01000019">
    <property type="protein sequence ID" value="KMW20215.1"/>
    <property type="molecule type" value="Genomic_DNA"/>
</dbReference>
<dbReference type="InterPro" id="IPR007577">
    <property type="entry name" value="GlycoTrfase_DXD_sugar-bd_CS"/>
</dbReference>
<dbReference type="InterPro" id="IPR029044">
    <property type="entry name" value="Nucleotide-diphossugar_trans"/>
</dbReference>
<dbReference type="SUPFAM" id="SSF53448">
    <property type="entry name" value="Nucleotide-diphospho-sugar transferases"/>
    <property type="match status" value="1"/>
</dbReference>
<dbReference type="PANTHER" id="PTHR32385:SF15">
    <property type="entry name" value="INOSITOL PHOSPHOCERAMIDE MANNOSYLTRANSFERASE 1"/>
    <property type="match status" value="1"/>
</dbReference>
<evidence type="ECO:0000256" key="1">
    <source>
        <dbReference type="ARBA" id="ARBA00022679"/>
    </source>
</evidence>
<accession>A0A0J9EWG6</accession>
<comment type="caution">
    <text evidence="2">The sequence shown here is derived from an EMBL/GenBank/DDBJ whole genome shotgun (WGS) entry which is preliminary data.</text>
</comment>
<sequence length="253" mass="29783">MIPKIIHYCWFGGSELPDLAKNCIESWKKYCPKYEIIEWNENNIDLTACPYIEEAYSQKKWAFVSDFVRLYVLVNYGGIYLDTDVEIIKNLDCFLNQEAFTGLQTIDSISTGLLACQKNDKAFTEILNEYYGRSFINNNGEMNETTNVEYITSYFVKHGMKFMDDLQKVNGVNIYPYDYFCAKTWNTGKLSVTPNTYAIHYFSASWLSLEKQKNLKMKYYCYEHFGIFASLFYKIYFYALHPKNILLKIISKR</sequence>
<organism evidence="2 3">
    <name type="scientific">[Clostridium] citroniae WAL-19142</name>
    <dbReference type="NCBI Taxonomy" id="742734"/>
    <lineage>
        <taxon>Bacteria</taxon>
        <taxon>Bacillati</taxon>
        <taxon>Bacillota</taxon>
        <taxon>Clostridia</taxon>
        <taxon>Lachnospirales</taxon>
        <taxon>Lachnospiraceae</taxon>
        <taxon>Enterocloster</taxon>
    </lineage>
</organism>
<protein>
    <recommendedName>
        <fullName evidence="4">Alpha 1,4-glycosyltransferase domain-containing protein</fullName>
    </recommendedName>
</protein>
<dbReference type="GO" id="GO:0016020">
    <property type="term" value="C:membrane"/>
    <property type="evidence" value="ECO:0007669"/>
    <property type="project" value="GOC"/>
</dbReference>
<name>A0A0J9EWG6_9FIRM</name>
<dbReference type="PATRIC" id="fig|742734.4.peg.2402"/>
<gene>
    <name evidence="2" type="ORF">HMPREF9470_02230</name>
</gene>
<dbReference type="GeneID" id="93161837"/>
<dbReference type="Gene3D" id="3.90.550.20">
    <property type="match status" value="1"/>
</dbReference>
<keyword evidence="1" id="KW-0808">Transferase</keyword>
<dbReference type="OrthoDB" id="9802987at2"/>
<evidence type="ECO:0000313" key="3">
    <source>
        <dbReference type="Proteomes" id="UP000037392"/>
    </source>
</evidence>
<evidence type="ECO:0008006" key="4">
    <source>
        <dbReference type="Google" id="ProtNLM"/>
    </source>
</evidence>
<reference evidence="2 3" key="1">
    <citation type="submission" date="2011-04" db="EMBL/GenBank/DDBJ databases">
        <title>The Genome Sequence of Clostridium citroniae WAL-19142.</title>
        <authorList>
            <consortium name="The Broad Institute Genome Sequencing Platform"/>
            <person name="Earl A."/>
            <person name="Ward D."/>
            <person name="Feldgarden M."/>
            <person name="Gevers D."/>
            <person name="Warren Y.A."/>
            <person name="Tyrrell K.L."/>
            <person name="Citron D.M."/>
            <person name="Goldstein E.J."/>
            <person name="Daigneault M."/>
            <person name="Allen-Vercoe E."/>
            <person name="Young S.K."/>
            <person name="Zeng Q."/>
            <person name="Gargeya S."/>
            <person name="Fitzgerald M."/>
            <person name="Haas B."/>
            <person name="Abouelleil A."/>
            <person name="Alvarado L."/>
            <person name="Arachchi H.M."/>
            <person name="Berlin A."/>
            <person name="Brown A."/>
            <person name="Chapman S.B."/>
            <person name="Chen Z."/>
            <person name="Dunbar C."/>
            <person name="Freedman E."/>
            <person name="Gearin G."/>
            <person name="Gellesch M."/>
            <person name="Goldberg J."/>
            <person name="Griggs A."/>
            <person name="Gujja S."/>
            <person name="Heilman E.R."/>
            <person name="Heiman D."/>
            <person name="Howarth C."/>
            <person name="Larson L."/>
            <person name="Lui A."/>
            <person name="MacDonald P.J."/>
            <person name="Mehta T."/>
            <person name="Montmayeur A."/>
            <person name="Murphy C."/>
            <person name="Neiman D."/>
            <person name="Pearson M."/>
            <person name="Priest M."/>
            <person name="Roberts A."/>
            <person name="Saif S."/>
            <person name="Shea T."/>
            <person name="Shenoy N."/>
            <person name="Sisk P."/>
            <person name="Stolte C."/>
            <person name="Sykes S."/>
            <person name="White J."/>
            <person name="Yandava C."/>
            <person name="Wortman J."/>
            <person name="Nusbaum C."/>
            <person name="Birren B."/>
        </authorList>
    </citation>
    <scope>NUCLEOTIDE SEQUENCE [LARGE SCALE GENOMIC DNA]</scope>
    <source>
        <strain evidence="2 3">WAL-19142</strain>
    </source>
</reference>
<dbReference type="RefSeq" id="WP_053095349.1">
    <property type="nucleotide sequence ID" value="NZ_KQ235877.1"/>
</dbReference>